<dbReference type="SUPFAM" id="SSF53850">
    <property type="entry name" value="Periplasmic binding protein-like II"/>
    <property type="match status" value="1"/>
</dbReference>
<reference evidence="5 6" key="1">
    <citation type="submission" date="2018-04" db="EMBL/GenBank/DDBJ databases">
        <title>Genomic Encyclopedia of Archaeal and Bacterial Type Strains, Phase II (KMG-II): from individual species to whole genera.</title>
        <authorList>
            <person name="Goeker M."/>
        </authorList>
    </citation>
    <scope>NUCLEOTIDE SEQUENCE [LARGE SCALE GENOMIC DNA]</scope>
    <source>
        <strain evidence="5 6">DSM 45169</strain>
    </source>
</reference>
<evidence type="ECO:0000313" key="6">
    <source>
        <dbReference type="Proteomes" id="UP000241639"/>
    </source>
</evidence>
<evidence type="ECO:0000256" key="3">
    <source>
        <dbReference type="ARBA" id="ARBA00022729"/>
    </source>
</evidence>
<comment type="similarity">
    <text evidence="1">Belongs to the bacterial solute-binding protein 1 family.</text>
</comment>
<dbReference type="PROSITE" id="PS51257">
    <property type="entry name" value="PROKAR_LIPOPROTEIN"/>
    <property type="match status" value="1"/>
</dbReference>
<dbReference type="PANTHER" id="PTHR43649">
    <property type="entry name" value="ARABINOSE-BINDING PROTEIN-RELATED"/>
    <property type="match status" value="1"/>
</dbReference>
<evidence type="ECO:0000256" key="1">
    <source>
        <dbReference type="ARBA" id="ARBA00008520"/>
    </source>
</evidence>
<dbReference type="PROSITE" id="PS01037">
    <property type="entry name" value="SBP_BACTERIAL_1"/>
    <property type="match status" value="1"/>
</dbReference>
<comment type="caution">
    <text evidence="5">The sequence shown here is derived from an EMBL/GenBank/DDBJ whole genome shotgun (WGS) entry which is preliminary data.</text>
</comment>
<dbReference type="AlphaFoldDB" id="A0A2T4Z452"/>
<dbReference type="InterPro" id="IPR006059">
    <property type="entry name" value="SBP"/>
</dbReference>
<dbReference type="EMBL" id="PZZP01000002">
    <property type="protein sequence ID" value="PTM56654.1"/>
    <property type="molecule type" value="Genomic_DNA"/>
</dbReference>
<sequence>MINWGKKSLFLFGLVLCMVLVQACSGSADGKEQLTMSAWGNPAELKVYQRAIDAYMEKNPDVSIKLVPIPVDGYEQKLITQLTGGGGSDLFYVGAEYTSRLVEGNTIEPLTDFLNSEESYTKPDDYAEGLWGAAKKEDEIYGVPVDSNPLVMYYNIDLFKELGIKTPQQYYDEGEWNWDAFKKVTTELKKGGKKGYVQEKTLHMIESWIWSNGGSIYDEDGNLVLDNDKKAQEAIAFIDSLIQDGNAVYAGALPEGQGLDAMFLSQQVGMISAGHWLTPMFEEAGVNYDYIPWPTNTGNEREPVVIPTAYLSVNANTDKKEEAMKFLSFYVSKEGQTARLSGVGNAIPSVSGIDEIVEDQPKHVHYVTEARETGYAHGSPKSKSALTPGLVNDMEDLFDVMLLGKATPEETVEKVVKTIEEKTDQ</sequence>
<evidence type="ECO:0000313" key="5">
    <source>
        <dbReference type="EMBL" id="PTM56654.1"/>
    </source>
</evidence>
<proteinExistence type="inferred from homology"/>
<dbReference type="CDD" id="cd13585">
    <property type="entry name" value="PBP2_TMBP_like"/>
    <property type="match status" value="1"/>
</dbReference>
<keyword evidence="3 4" id="KW-0732">Signal</keyword>
<evidence type="ECO:0000256" key="4">
    <source>
        <dbReference type="SAM" id="SignalP"/>
    </source>
</evidence>
<organism evidence="5 6">
    <name type="scientific">Desmospora activa DSM 45169</name>
    <dbReference type="NCBI Taxonomy" id="1121389"/>
    <lineage>
        <taxon>Bacteria</taxon>
        <taxon>Bacillati</taxon>
        <taxon>Bacillota</taxon>
        <taxon>Bacilli</taxon>
        <taxon>Bacillales</taxon>
        <taxon>Thermoactinomycetaceae</taxon>
        <taxon>Desmospora</taxon>
    </lineage>
</organism>
<dbReference type="Gene3D" id="3.40.190.10">
    <property type="entry name" value="Periplasmic binding protein-like II"/>
    <property type="match status" value="1"/>
</dbReference>
<dbReference type="Proteomes" id="UP000241639">
    <property type="component" value="Unassembled WGS sequence"/>
</dbReference>
<gene>
    <name evidence="5" type="ORF">C8J48_2979</name>
</gene>
<dbReference type="InterPro" id="IPR006061">
    <property type="entry name" value="SBP_1_CS"/>
</dbReference>
<feature type="chain" id="PRO_5038774541" evidence="4">
    <location>
        <begin position="24"/>
        <end position="425"/>
    </location>
</feature>
<name>A0A2T4Z452_9BACL</name>
<protein>
    <submittedName>
        <fullName evidence="5">Carbohydrate ABC transporter substrate-binding protein (CUT1 family)</fullName>
    </submittedName>
</protein>
<dbReference type="GO" id="GO:0055085">
    <property type="term" value="P:transmembrane transport"/>
    <property type="evidence" value="ECO:0007669"/>
    <property type="project" value="InterPro"/>
</dbReference>
<keyword evidence="2" id="KW-0813">Transport</keyword>
<dbReference type="PANTHER" id="PTHR43649:SF12">
    <property type="entry name" value="DIACETYLCHITOBIOSE BINDING PROTEIN DASA"/>
    <property type="match status" value="1"/>
</dbReference>
<dbReference type="Pfam" id="PF01547">
    <property type="entry name" value="SBP_bac_1"/>
    <property type="match status" value="1"/>
</dbReference>
<accession>A0A2T4Z452</accession>
<keyword evidence="6" id="KW-1185">Reference proteome</keyword>
<feature type="signal peptide" evidence="4">
    <location>
        <begin position="1"/>
        <end position="23"/>
    </location>
</feature>
<dbReference type="RefSeq" id="WP_170105576.1">
    <property type="nucleotide sequence ID" value="NZ_PZZP01000002.1"/>
</dbReference>
<evidence type="ECO:0000256" key="2">
    <source>
        <dbReference type="ARBA" id="ARBA00022448"/>
    </source>
</evidence>
<dbReference type="InterPro" id="IPR050490">
    <property type="entry name" value="Bact_solute-bd_prot1"/>
</dbReference>